<reference evidence="1 2" key="1">
    <citation type="journal article" date="2022" name="Microbiol. Resour. Announc.">
        <title>Complete Genome Sequence of the Hyperthermophilic and Acidophilic Archaeon Saccharolobus caldissimus Strain HS-3T.</title>
        <authorList>
            <person name="Sakai H.D."/>
            <person name="Kurosawa N."/>
        </authorList>
    </citation>
    <scope>NUCLEOTIDE SEQUENCE [LARGE SCALE GENOMIC DNA]</scope>
    <source>
        <strain evidence="1 2">JCM32116</strain>
    </source>
</reference>
<proteinExistence type="predicted"/>
<dbReference type="Proteomes" id="UP001319921">
    <property type="component" value="Chromosome"/>
</dbReference>
<dbReference type="EMBL" id="AP025226">
    <property type="protein sequence ID" value="BDB98055.1"/>
    <property type="molecule type" value="Genomic_DNA"/>
</dbReference>
<gene>
    <name evidence="1" type="ORF">SACC_10720</name>
</gene>
<name>A0AAQ4CQH4_9CREN</name>
<protein>
    <submittedName>
        <fullName evidence="1">Uncharacterized protein</fullName>
    </submittedName>
</protein>
<sequence>MCSKKFDLHLRKNGLLVIELTNSKLAKSRLREREYIEYIDYGEYVEILRFFLVNDRL</sequence>
<organism evidence="1 2">
    <name type="scientific">Saccharolobus caldissimus</name>
    <dbReference type="NCBI Taxonomy" id="1702097"/>
    <lineage>
        <taxon>Archaea</taxon>
        <taxon>Thermoproteota</taxon>
        <taxon>Thermoprotei</taxon>
        <taxon>Sulfolobales</taxon>
        <taxon>Sulfolobaceae</taxon>
        <taxon>Saccharolobus</taxon>
    </lineage>
</organism>
<accession>A0AAQ4CQH4</accession>
<dbReference type="KEGG" id="scas:SACC_10720"/>
<evidence type="ECO:0000313" key="2">
    <source>
        <dbReference type="Proteomes" id="UP001319921"/>
    </source>
</evidence>
<dbReference type="AlphaFoldDB" id="A0AAQ4CQH4"/>
<keyword evidence="2" id="KW-1185">Reference proteome</keyword>
<evidence type="ECO:0000313" key="1">
    <source>
        <dbReference type="EMBL" id="BDB98055.1"/>
    </source>
</evidence>